<feature type="region of interest" description="Disordered" evidence="1">
    <location>
        <begin position="31"/>
        <end position="61"/>
    </location>
</feature>
<evidence type="ECO:0000313" key="2">
    <source>
        <dbReference type="EMBL" id="KUG21185.1"/>
    </source>
</evidence>
<proteinExistence type="predicted"/>
<protein>
    <submittedName>
        <fullName evidence="2">Uncharacterized protein</fullName>
    </submittedName>
</protein>
<gene>
    <name evidence="2" type="ORF">ASZ90_009069</name>
</gene>
<comment type="caution">
    <text evidence="2">The sequence shown here is derived from an EMBL/GenBank/DDBJ whole genome shotgun (WGS) entry which is preliminary data.</text>
</comment>
<evidence type="ECO:0000256" key="1">
    <source>
        <dbReference type="SAM" id="MobiDB-lite"/>
    </source>
</evidence>
<reference evidence="2" key="1">
    <citation type="journal article" date="2015" name="Proc. Natl. Acad. Sci. U.S.A.">
        <title>Networks of energetic and metabolic interactions define dynamics in microbial communities.</title>
        <authorList>
            <person name="Embree M."/>
            <person name="Liu J.K."/>
            <person name="Al-Bassam M.M."/>
            <person name="Zengler K."/>
        </authorList>
    </citation>
    <scope>NUCLEOTIDE SEQUENCE</scope>
</reference>
<name>A0A0W8FKB0_9ZZZZ</name>
<accession>A0A0W8FKB0</accession>
<organism evidence="2">
    <name type="scientific">hydrocarbon metagenome</name>
    <dbReference type="NCBI Taxonomy" id="938273"/>
    <lineage>
        <taxon>unclassified sequences</taxon>
        <taxon>metagenomes</taxon>
        <taxon>ecological metagenomes</taxon>
    </lineage>
</organism>
<dbReference type="EMBL" id="LNQE01001092">
    <property type="protein sequence ID" value="KUG21185.1"/>
    <property type="molecule type" value="Genomic_DNA"/>
</dbReference>
<dbReference type="AlphaFoldDB" id="A0A0W8FKB0"/>
<sequence>MSRGYSEGRCLTGPKIHILSAPAPRFNLGIRRRRSKNNPNTERFHSMPVSPAGAPGQSGTDIVKRTLSAGAVEAVYPATQSRSAPFSRGEEELPFT</sequence>